<gene>
    <name evidence="1" type="ORF">FFL34_06700</name>
</gene>
<protein>
    <recommendedName>
        <fullName evidence="3">Replication-relaxation</fullName>
    </recommendedName>
</protein>
<dbReference type="EMBL" id="VCIA01000001">
    <property type="protein sequence ID" value="TMN21835.1"/>
    <property type="molecule type" value="Genomic_DNA"/>
</dbReference>
<dbReference type="InterPro" id="IPR025855">
    <property type="entry name" value="Replic_Relax"/>
</dbReference>
<dbReference type="RefSeq" id="WP_138602629.1">
    <property type="nucleotide sequence ID" value="NZ_VCIA01000001.1"/>
</dbReference>
<proteinExistence type="predicted"/>
<dbReference type="Pfam" id="PF13814">
    <property type="entry name" value="Replic_Relax"/>
    <property type="match status" value="1"/>
</dbReference>
<sequence>MERITTLKGTGRSRLEVKESEIQYLAYLEKHRVLTLQQLHTVATELFGVILDSYSFKNRMRKFEQFKLIRSKQYADGFNGERFKYVSIGIRAVDLLIENKLLDADFNQQNIYKYIRKENLLHYLVTQQAIINILLANQRESYMYNQDIFSFSNSDYPYHDLIRKKSMVFGRNSGAQHAAISSFKNGTSQKSKSNYRTYTIIKPDWVIKLDLEEDDLPSIINIEADMGTEPLATLEEKFWKYCILAKNRSHERHLLLFVFPDKSFSNRSSFVLQKKRVKNFLNILNLQTNKKIMEEAKISVATVPLSGSAERSLLFFHGNEVKG</sequence>
<dbReference type="Proteomes" id="UP000306980">
    <property type="component" value="Unassembled WGS sequence"/>
</dbReference>
<dbReference type="AlphaFoldDB" id="A0A5S3QJ02"/>
<organism evidence="1 2">
    <name type="scientific">Lentibacillus cibarius</name>
    <dbReference type="NCBI Taxonomy" id="2583219"/>
    <lineage>
        <taxon>Bacteria</taxon>
        <taxon>Bacillati</taxon>
        <taxon>Bacillota</taxon>
        <taxon>Bacilli</taxon>
        <taxon>Bacillales</taxon>
        <taxon>Bacillaceae</taxon>
        <taxon>Lentibacillus</taxon>
    </lineage>
</organism>
<dbReference type="OrthoDB" id="2453368at2"/>
<evidence type="ECO:0000313" key="1">
    <source>
        <dbReference type="EMBL" id="TMN21835.1"/>
    </source>
</evidence>
<evidence type="ECO:0008006" key="3">
    <source>
        <dbReference type="Google" id="ProtNLM"/>
    </source>
</evidence>
<name>A0A5S3QJ02_9BACI</name>
<reference evidence="1 2" key="1">
    <citation type="submission" date="2019-05" db="EMBL/GenBank/DDBJ databases">
        <title>Genomic analysis of Lentibacillus sp. NKC220-2.</title>
        <authorList>
            <person name="Oh Y.J."/>
        </authorList>
    </citation>
    <scope>NUCLEOTIDE SEQUENCE [LARGE SCALE GENOMIC DNA]</scope>
    <source>
        <strain evidence="1 2">NKC220-2</strain>
    </source>
</reference>
<comment type="caution">
    <text evidence="1">The sequence shown here is derived from an EMBL/GenBank/DDBJ whole genome shotgun (WGS) entry which is preliminary data.</text>
</comment>
<accession>A0A5S3QJ02</accession>
<evidence type="ECO:0000313" key="2">
    <source>
        <dbReference type="Proteomes" id="UP000306980"/>
    </source>
</evidence>